<dbReference type="GO" id="GO:0004386">
    <property type="term" value="F:helicase activity"/>
    <property type="evidence" value="ECO:0007669"/>
    <property type="project" value="UniProtKB-KW"/>
</dbReference>
<comment type="similarity">
    <text evidence="1">Belongs to the DNA2/NAM7 helicase family.</text>
</comment>
<dbReference type="GO" id="GO:0016787">
    <property type="term" value="F:hydrolase activity"/>
    <property type="evidence" value="ECO:0007669"/>
    <property type="project" value="UniProtKB-KW"/>
</dbReference>
<evidence type="ECO:0000259" key="11">
    <source>
        <dbReference type="Pfam" id="PF23576"/>
    </source>
</evidence>
<dbReference type="CDD" id="cd18808">
    <property type="entry name" value="SF1_C_Upf1"/>
    <property type="match status" value="1"/>
</dbReference>
<organism evidence="12 13">
    <name type="scientific">Lentinus tigrinus ALCF2SS1-6</name>
    <dbReference type="NCBI Taxonomy" id="1328759"/>
    <lineage>
        <taxon>Eukaryota</taxon>
        <taxon>Fungi</taxon>
        <taxon>Dikarya</taxon>
        <taxon>Basidiomycota</taxon>
        <taxon>Agaricomycotina</taxon>
        <taxon>Agaricomycetes</taxon>
        <taxon>Polyporales</taxon>
        <taxon>Polyporaceae</taxon>
        <taxon>Lentinus</taxon>
    </lineage>
</organism>
<dbReference type="Gene3D" id="3.40.50.300">
    <property type="entry name" value="P-loop containing nucleotide triphosphate hydrolases"/>
    <property type="match status" value="2"/>
</dbReference>
<dbReference type="InterPro" id="IPR045055">
    <property type="entry name" value="DNA2/NAM7-like"/>
</dbReference>
<evidence type="ECO:0000259" key="9">
    <source>
        <dbReference type="Pfam" id="PF13086"/>
    </source>
</evidence>
<feature type="domain" description="DNA2/NAM7 helicase-like C-terminal" evidence="10">
    <location>
        <begin position="1561"/>
        <end position="1760"/>
    </location>
</feature>
<evidence type="ECO:0008006" key="14">
    <source>
        <dbReference type="Google" id="ProtNLM"/>
    </source>
</evidence>
<feature type="domain" description="Helicase Sen1 N-terminal" evidence="8">
    <location>
        <begin position="88"/>
        <end position="828"/>
    </location>
</feature>
<feature type="compositionally biased region" description="Low complexity" evidence="7">
    <location>
        <begin position="989"/>
        <end position="1002"/>
    </location>
</feature>
<dbReference type="FunFam" id="3.40.50.300:FF:000326">
    <property type="entry name" value="P-loop containing nucleoside triphosphate hydrolase"/>
    <property type="match status" value="1"/>
</dbReference>
<feature type="compositionally biased region" description="Basic and acidic residues" evidence="7">
    <location>
        <begin position="952"/>
        <end position="962"/>
    </location>
</feature>
<dbReference type="InterPro" id="IPR041679">
    <property type="entry name" value="DNA2/NAM7-like_C"/>
</dbReference>
<dbReference type="GO" id="GO:0016604">
    <property type="term" value="C:nuclear body"/>
    <property type="evidence" value="ECO:0007669"/>
    <property type="project" value="TreeGrafter"/>
</dbReference>
<dbReference type="OrthoDB" id="6513042at2759"/>
<dbReference type="GO" id="GO:0005524">
    <property type="term" value="F:ATP binding"/>
    <property type="evidence" value="ECO:0007669"/>
    <property type="project" value="UniProtKB-KW"/>
</dbReference>
<dbReference type="Pfam" id="PF13087">
    <property type="entry name" value="AAA_12"/>
    <property type="match status" value="1"/>
</dbReference>
<accession>A0A5C2SLR2</accession>
<feature type="region of interest" description="Disordered" evidence="7">
    <location>
        <begin position="899"/>
        <end position="1015"/>
    </location>
</feature>
<dbReference type="SUPFAM" id="SSF48371">
    <property type="entry name" value="ARM repeat"/>
    <property type="match status" value="1"/>
</dbReference>
<dbReference type="CDD" id="cd18042">
    <property type="entry name" value="DEXXQc_SETX"/>
    <property type="match status" value="1"/>
</dbReference>
<dbReference type="Pfam" id="PF13086">
    <property type="entry name" value="AAA_11"/>
    <property type="match status" value="1"/>
</dbReference>
<evidence type="ECO:0000256" key="6">
    <source>
        <dbReference type="SAM" id="Coils"/>
    </source>
</evidence>
<evidence type="ECO:0000256" key="5">
    <source>
        <dbReference type="ARBA" id="ARBA00022840"/>
    </source>
</evidence>
<dbReference type="InterPro" id="IPR027417">
    <property type="entry name" value="P-loop_NTPase"/>
</dbReference>
<dbReference type="InterPro" id="IPR024481">
    <property type="entry name" value="Helicase_Sen1_N"/>
</dbReference>
<dbReference type="Pfam" id="PF23576">
    <property type="entry name" value="SEN1_barrel"/>
    <property type="match status" value="1"/>
</dbReference>
<keyword evidence="6" id="KW-0175">Coiled coil</keyword>
<name>A0A5C2SLR2_9APHY</name>
<dbReference type="GO" id="GO:0005694">
    <property type="term" value="C:chromosome"/>
    <property type="evidence" value="ECO:0007669"/>
    <property type="project" value="UniProtKB-ARBA"/>
</dbReference>
<evidence type="ECO:0000256" key="4">
    <source>
        <dbReference type="ARBA" id="ARBA00022806"/>
    </source>
</evidence>
<dbReference type="PANTHER" id="PTHR10887:SF495">
    <property type="entry name" value="HELICASE SENATAXIN ISOFORM X1-RELATED"/>
    <property type="match status" value="1"/>
</dbReference>
<dbReference type="EMBL" id="ML122259">
    <property type="protein sequence ID" value="RPD62406.1"/>
    <property type="molecule type" value="Genomic_DNA"/>
</dbReference>
<keyword evidence="3" id="KW-0378">Hydrolase</keyword>
<feature type="coiled-coil region" evidence="6">
    <location>
        <begin position="1410"/>
        <end position="1468"/>
    </location>
</feature>
<dbReference type="InterPro" id="IPR047187">
    <property type="entry name" value="SF1_C_Upf1"/>
</dbReference>
<keyword evidence="5" id="KW-0067">ATP-binding</keyword>
<feature type="domain" description="Helicase SEN1 beta-barrel" evidence="11">
    <location>
        <begin position="1137"/>
        <end position="1226"/>
    </location>
</feature>
<protein>
    <recommendedName>
        <fullName evidence="14">Helicase ATP-binding domain-containing protein</fullName>
    </recommendedName>
</protein>
<reference evidence="12" key="1">
    <citation type="journal article" date="2018" name="Genome Biol. Evol.">
        <title>Genomics and development of Lentinus tigrinus, a white-rot wood-decaying mushroom with dimorphic fruiting bodies.</title>
        <authorList>
            <person name="Wu B."/>
            <person name="Xu Z."/>
            <person name="Knudson A."/>
            <person name="Carlson A."/>
            <person name="Chen N."/>
            <person name="Kovaka S."/>
            <person name="LaButti K."/>
            <person name="Lipzen A."/>
            <person name="Pennachio C."/>
            <person name="Riley R."/>
            <person name="Schakwitz W."/>
            <person name="Umezawa K."/>
            <person name="Ohm R.A."/>
            <person name="Grigoriev I.V."/>
            <person name="Nagy L.G."/>
            <person name="Gibbons J."/>
            <person name="Hibbett D."/>
        </authorList>
    </citation>
    <scope>NUCLEOTIDE SEQUENCE [LARGE SCALE GENOMIC DNA]</scope>
    <source>
        <strain evidence="12">ALCF2SS1-6</strain>
    </source>
</reference>
<feature type="region of interest" description="Disordered" evidence="7">
    <location>
        <begin position="1801"/>
        <end position="1924"/>
    </location>
</feature>
<feature type="compositionally biased region" description="Basic residues" evidence="7">
    <location>
        <begin position="1899"/>
        <end position="1910"/>
    </location>
</feature>
<proteinExistence type="inferred from homology"/>
<keyword evidence="2" id="KW-0547">Nucleotide-binding</keyword>
<evidence type="ECO:0000259" key="10">
    <source>
        <dbReference type="Pfam" id="PF13087"/>
    </source>
</evidence>
<dbReference type="GO" id="GO:0001147">
    <property type="term" value="F:transcription termination site sequence-specific DNA binding"/>
    <property type="evidence" value="ECO:0007669"/>
    <property type="project" value="TreeGrafter"/>
</dbReference>
<sequence length="1924" mass="215512">MASQPSRPDEVKKKLLELRDQPVAIASDDVLRLVSTYLLGSLKKPETLDNVSTKFEHWFCSQAEDLAREAATFLIRLHAYNSSSVDIWRAQLKRVLSRCCYCVRGLHEAEVMSRHTYFGAFSDDILKNFYNNFHKFLVETVVKLLAEKGLLVQGSRDPERTLSNAPPAVTFLLLTYLQMLQDSRIVTLLHSYPPRAPVKSWPNDIPPPVLLVLLLDDISEVRSWAQKQCTLCEVAPVPMENFLPAHTTILKAVAEAIEFSRPLRECLGSDYELSLLQDQSSIWTSWTTLLRFVPIELFRSSRSFNPDLRHIIIGHLHDTGNHFIDVLKSFIIVLRRMGPDVWQDEGPEYAHVVFNSIKDNTRYAEILCNLTAPVPKDDWQLKWLEVYANTVGKLPVFKDILPSVLQFLCEQLQHVRFKAVRPNAMSIASRLLFAVLSQQGKNESSTRHELVLDLLTVHSGVFVNVAFGKNYADETWADARKQARRLIERALVTDVRRVAAAITSLCSSSADAAILSGPLIHERVWKNVYEGIEGNDSQAIALLLSVLHYIAHMDDLKPVAFEDTFKKSNSPTTLQSSLIAVNTALSVFRTGFKDVLGRYTDLSPASAAVNLLGQDDVVKHVVSLMFSPVEALREAAQGLVALAYDVDGRLDSFRALLEHFPDAAFTGIISSLQTYNQYAVVVPEACSLSQALARCLTDIIESLCSRASGLLVQDSYLKLAGAVLEEKIPSWWHLMTEALCVIFAHTPKWARFFENEEMVLWMRDALIFGRDLLAQRRILESGALARLQKEGRKLSGVRKKMVDDLQQVLFELTKWLRLTDEELLHQSFALLETLLECFRATDTRPRPETFQRIQRHIEDARKNDPSRMKSRLDSTRVLRLQEAISAFDEDDDEIQFISHTFAPPKTKKPAKEEPKPKAEPRHILKSSVDTKGKALDRKAGRPSITSYFSATDQKRLDVDARARMPSGPSRPAYVPAKPSRPLLKDESAKSSVAASSTAVSSSSEDEESDDDEEGPKGLEALAKLQRTPTIKKPAERRQVKMLDLPTDGKNMRLQQIRQRDDARRTHLRLKPDVSSLYRTLLSWNYDHNGPMPPGDKPRLASVPDRFNDYMHFRGIFEPILFLELWNQLSESKETPIESYDCRILSRQYTDEYIDLEVSIEGSVGKDWNLVDTDIVLMTNPGTKRRVLGKVQSYRASYMGIQGTVRYLPQGGDFGLQVGTSWALGKVLSLSTLIREYAALMALPHYDLLDSILHSRLPKPSKVEHSDVQRVMKTYNVNEPQANAILKSLDTEGFALIQGPPGTGKTSTICGLVQLYLSRRSKTIGRPGEKETPKKILLCAPSNAAIDEIAYRLKEGVSGAGHRAEHPKVVRIGAIKSMNLSVRDVSLEHLMDQKLNAHPELQNPKDAGTELARVRSELESVKKQRQAKLDEIAAITDNAAKVMALEEEVKKLNKQKAMLTHQLDKVKDKQKSDYRTLDATRRRFRNEVLQEADVICSTLSASAYEYLEPFDFELVIIDEAAQAIELSSLIPMKYRCRTCIMVGDPQQLPPTVKSQEACKLGYDQSLFVRLQKSQPDAVHLLSIQYRMHPDISQLPSNLFYEGRLQDGPDMAAKTQRAWHQHPKFGTYRFFSVESGGEESTPGAGHSLINRAECQVAVALYNRLVKDFSSSNLDFKVGIISMYRGQIMELRRTFQQRFGEEVLHTVDFNTVDGFQGQEKDIIILSCVRSGPGLTSVGFLRDIRRMNVALTRSKASLFVLGNAPTLERSDDIWRKIVQNARSRSCLIKADAAYFTAPVSYNKAPVQPTKKVKPPSAAPAPPPDLATPRELKSLANRSNEPASAAASAPSPSSPSSTVTPAATSTAATNSEEAQIGQKRRAEDPPKEAAGSSTPAPPQGAPKPKPKPPPAKRQKQGPSLFIPKKRPHP</sequence>
<evidence type="ECO:0000256" key="2">
    <source>
        <dbReference type="ARBA" id="ARBA00022741"/>
    </source>
</evidence>
<feature type="compositionally biased region" description="Low complexity" evidence="7">
    <location>
        <begin position="1834"/>
        <end position="1869"/>
    </location>
</feature>
<dbReference type="Pfam" id="PF12726">
    <property type="entry name" value="SEN1_N"/>
    <property type="match status" value="1"/>
</dbReference>
<dbReference type="STRING" id="1328759.A0A5C2SLR2"/>
<evidence type="ECO:0000259" key="8">
    <source>
        <dbReference type="Pfam" id="PF12726"/>
    </source>
</evidence>
<feature type="compositionally biased region" description="Basic and acidic residues" evidence="7">
    <location>
        <begin position="909"/>
        <end position="939"/>
    </location>
</feature>
<dbReference type="PANTHER" id="PTHR10887">
    <property type="entry name" value="DNA2/NAM7 HELICASE FAMILY"/>
    <property type="match status" value="1"/>
</dbReference>
<dbReference type="InterPro" id="IPR056474">
    <property type="entry name" value="SEN1_barrel"/>
</dbReference>
<feature type="compositionally biased region" description="Acidic residues" evidence="7">
    <location>
        <begin position="1003"/>
        <end position="1013"/>
    </location>
</feature>
<evidence type="ECO:0000313" key="13">
    <source>
        <dbReference type="Proteomes" id="UP000313359"/>
    </source>
</evidence>
<keyword evidence="4" id="KW-0347">Helicase</keyword>
<feature type="compositionally biased region" description="Pro residues" evidence="7">
    <location>
        <begin position="1812"/>
        <end position="1821"/>
    </location>
</feature>
<gene>
    <name evidence="12" type="ORF">L227DRAFT_544945</name>
</gene>
<evidence type="ECO:0000256" key="7">
    <source>
        <dbReference type="SAM" id="MobiDB-lite"/>
    </source>
</evidence>
<dbReference type="InterPro" id="IPR041677">
    <property type="entry name" value="DNA2/NAM7_AAA_11"/>
</dbReference>
<evidence type="ECO:0000313" key="12">
    <source>
        <dbReference type="EMBL" id="RPD62406.1"/>
    </source>
</evidence>
<dbReference type="SUPFAM" id="SSF52540">
    <property type="entry name" value="P-loop containing nucleoside triphosphate hydrolases"/>
    <property type="match status" value="1"/>
</dbReference>
<dbReference type="GO" id="GO:0006369">
    <property type="term" value="P:termination of RNA polymerase II transcription"/>
    <property type="evidence" value="ECO:0007669"/>
    <property type="project" value="TreeGrafter"/>
</dbReference>
<keyword evidence="13" id="KW-1185">Reference proteome</keyword>
<evidence type="ECO:0000256" key="1">
    <source>
        <dbReference type="ARBA" id="ARBA00007913"/>
    </source>
</evidence>
<dbReference type="Proteomes" id="UP000313359">
    <property type="component" value="Unassembled WGS sequence"/>
</dbReference>
<dbReference type="InterPro" id="IPR016024">
    <property type="entry name" value="ARM-type_fold"/>
</dbReference>
<feature type="domain" description="DNA2/NAM7 helicase helicase" evidence="9">
    <location>
        <begin position="1276"/>
        <end position="1554"/>
    </location>
</feature>
<evidence type="ECO:0000256" key="3">
    <source>
        <dbReference type="ARBA" id="ARBA00022801"/>
    </source>
</evidence>